<protein>
    <submittedName>
        <fullName evidence="3">Uncharacterized protein</fullName>
    </submittedName>
</protein>
<keyword evidence="4" id="KW-1185">Reference proteome</keyword>
<organism evidence="3 4">
    <name type="scientific">Halococcus saccharolyticus DSM 5350</name>
    <dbReference type="NCBI Taxonomy" id="1227455"/>
    <lineage>
        <taxon>Archaea</taxon>
        <taxon>Methanobacteriati</taxon>
        <taxon>Methanobacteriota</taxon>
        <taxon>Stenosarchaea group</taxon>
        <taxon>Halobacteria</taxon>
        <taxon>Halobacteriales</taxon>
        <taxon>Halococcaceae</taxon>
        <taxon>Halococcus</taxon>
    </lineage>
</organism>
<feature type="region of interest" description="Disordered" evidence="1">
    <location>
        <begin position="1"/>
        <end position="22"/>
    </location>
</feature>
<sequence length="97" mass="10572">MYTPHGTSEKEQSSISGNGKDGTEGIQPLEHYACAVGSLVFAVVLAALLYPLLVSLTWSLGILATTAIVSTVVLVWGLGWIGFELLWEWRAGRWQRP</sequence>
<reference evidence="3 4" key="1">
    <citation type="journal article" date="2014" name="PLoS Genet.">
        <title>Phylogenetically driven sequencing of extremely halophilic archaea reveals strategies for static and dynamic osmo-response.</title>
        <authorList>
            <person name="Becker E.A."/>
            <person name="Seitzer P.M."/>
            <person name="Tritt A."/>
            <person name="Larsen D."/>
            <person name="Krusor M."/>
            <person name="Yao A.I."/>
            <person name="Wu D."/>
            <person name="Madern D."/>
            <person name="Eisen J.A."/>
            <person name="Darling A.E."/>
            <person name="Facciotti M.T."/>
        </authorList>
    </citation>
    <scope>NUCLEOTIDE SEQUENCE [LARGE SCALE GENOMIC DNA]</scope>
    <source>
        <strain evidence="3 4">DSM 5350</strain>
    </source>
</reference>
<evidence type="ECO:0000313" key="4">
    <source>
        <dbReference type="Proteomes" id="UP000011669"/>
    </source>
</evidence>
<evidence type="ECO:0000313" key="3">
    <source>
        <dbReference type="EMBL" id="EMA46937.1"/>
    </source>
</evidence>
<gene>
    <name evidence="3" type="ORF">C449_02844</name>
</gene>
<proteinExistence type="predicted"/>
<comment type="caution">
    <text evidence="3">The sequence shown here is derived from an EMBL/GenBank/DDBJ whole genome shotgun (WGS) entry which is preliminary data.</text>
</comment>
<dbReference type="InParanoid" id="M0MMM1"/>
<dbReference type="Proteomes" id="UP000011669">
    <property type="component" value="Unassembled WGS sequence"/>
</dbReference>
<feature type="transmembrane region" description="Helical" evidence="2">
    <location>
        <begin position="58"/>
        <end position="87"/>
    </location>
</feature>
<feature type="transmembrane region" description="Helical" evidence="2">
    <location>
        <begin position="32"/>
        <end position="52"/>
    </location>
</feature>
<dbReference type="OrthoDB" id="291467at2157"/>
<keyword evidence="2" id="KW-0472">Membrane</keyword>
<evidence type="ECO:0000256" key="2">
    <source>
        <dbReference type="SAM" id="Phobius"/>
    </source>
</evidence>
<dbReference type="EMBL" id="AOMD01000011">
    <property type="protein sequence ID" value="EMA46937.1"/>
    <property type="molecule type" value="Genomic_DNA"/>
</dbReference>
<accession>M0MMM1</accession>
<dbReference type="PATRIC" id="fig|1227455.4.peg.578"/>
<dbReference type="AlphaFoldDB" id="M0MMM1"/>
<dbReference type="RefSeq" id="WP_006076393.1">
    <property type="nucleotide sequence ID" value="NZ_AOMD01000011.1"/>
</dbReference>
<name>M0MMM1_9EURY</name>
<keyword evidence="2" id="KW-1133">Transmembrane helix</keyword>
<keyword evidence="2" id="KW-0812">Transmembrane</keyword>
<evidence type="ECO:0000256" key="1">
    <source>
        <dbReference type="SAM" id="MobiDB-lite"/>
    </source>
</evidence>